<keyword evidence="1" id="KW-0732">Signal</keyword>
<dbReference type="Gene3D" id="3.80.10.10">
    <property type="entry name" value="Ribonuclease Inhibitor"/>
    <property type="match status" value="1"/>
</dbReference>
<dbReference type="InterPro" id="IPR001611">
    <property type="entry name" value="Leu-rich_rpt"/>
</dbReference>
<organism evidence="2 3">
    <name type="scientific">Riccia fluitans</name>
    <dbReference type="NCBI Taxonomy" id="41844"/>
    <lineage>
        <taxon>Eukaryota</taxon>
        <taxon>Viridiplantae</taxon>
        <taxon>Streptophyta</taxon>
        <taxon>Embryophyta</taxon>
        <taxon>Marchantiophyta</taxon>
        <taxon>Marchantiopsida</taxon>
        <taxon>Marchantiidae</taxon>
        <taxon>Marchantiales</taxon>
        <taxon>Ricciaceae</taxon>
        <taxon>Riccia</taxon>
    </lineage>
</organism>
<proteinExistence type="predicted"/>
<dbReference type="SUPFAM" id="SSF52058">
    <property type="entry name" value="L domain-like"/>
    <property type="match status" value="1"/>
</dbReference>
<dbReference type="EMBL" id="JBHFFA010000004">
    <property type="protein sequence ID" value="KAL2630218.1"/>
    <property type="molecule type" value="Genomic_DNA"/>
</dbReference>
<dbReference type="Proteomes" id="UP001605036">
    <property type="component" value="Unassembled WGS sequence"/>
</dbReference>
<keyword evidence="3" id="KW-1185">Reference proteome</keyword>
<reference evidence="2 3" key="1">
    <citation type="submission" date="2024-09" db="EMBL/GenBank/DDBJ databases">
        <title>Chromosome-scale assembly of Riccia fluitans.</title>
        <authorList>
            <person name="Paukszto L."/>
            <person name="Sawicki J."/>
            <person name="Karawczyk K."/>
            <person name="Piernik-Szablinska J."/>
            <person name="Szczecinska M."/>
            <person name="Mazdziarz M."/>
        </authorList>
    </citation>
    <scope>NUCLEOTIDE SEQUENCE [LARGE SCALE GENOMIC DNA]</scope>
    <source>
        <strain evidence="2">Rf_01</strain>
        <tissue evidence="2">Aerial parts of the thallus</tissue>
    </source>
</reference>
<comment type="caution">
    <text evidence="2">The sequence shown here is derived from an EMBL/GenBank/DDBJ whole genome shotgun (WGS) entry which is preliminary data.</text>
</comment>
<evidence type="ECO:0000256" key="1">
    <source>
        <dbReference type="ARBA" id="ARBA00022729"/>
    </source>
</evidence>
<accession>A0ABD1YHT1</accession>
<dbReference type="AlphaFoldDB" id="A0ABD1YHT1"/>
<dbReference type="Pfam" id="PF00560">
    <property type="entry name" value="LRR_1"/>
    <property type="match status" value="1"/>
</dbReference>
<dbReference type="InterPro" id="IPR032675">
    <property type="entry name" value="LRR_dom_sf"/>
</dbReference>
<name>A0ABD1YHT1_9MARC</name>
<dbReference type="PANTHER" id="PTHR47988">
    <property type="entry name" value="SOMATIC EMBRYOGENESIS RECEPTOR KINASE 1"/>
    <property type="match status" value="1"/>
</dbReference>
<evidence type="ECO:0000313" key="2">
    <source>
        <dbReference type="EMBL" id="KAL2630218.1"/>
    </source>
</evidence>
<protein>
    <submittedName>
        <fullName evidence="2">Uncharacterized protein</fullName>
    </submittedName>
</protein>
<sequence>MQRGFHFVGLVSGREAGPRVLVRVLELVRGVERLRLFDCFENLVFLERRQSRNLSGKGISSLPESFGMLDRLTTLDLSNNQLTGNIPKSLGNISTFRILNLANKKLSGEISGTDSISWANVETLSVGFYGAFPELSR</sequence>
<gene>
    <name evidence="2" type="ORF">R1flu_014904</name>
</gene>
<evidence type="ECO:0000313" key="3">
    <source>
        <dbReference type="Proteomes" id="UP001605036"/>
    </source>
</evidence>